<dbReference type="OrthoDB" id="9807959at2"/>
<organism evidence="1 2">
    <name type="scientific">Paracidovorax cattleyae</name>
    <dbReference type="NCBI Taxonomy" id="80868"/>
    <lineage>
        <taxon>Bacteria</taxon>
        <taxon>Pseudomonadati</taxon>
        <taxon>Pseudomonadota</taxon>
        <taxon>Betaproteobacteria</taxon>
        <taxon>Burkholderiales</taxon>
        <taxon>Comamonadaceae</taxon>
        <taxon>Paracidovorax</taxon>
    </lineage>
</organism>
<dbReference type="Proteomes" id="UP000199317">
    <property type="component" value="Unassembled WGS sequence"/>
</dbReference>
<sequence length="101" mass="11710">MFFLTYVMAQDAGGLRVILPDFDLQASAAAVVEVPDRLQEAIAQRYEGNAPKSSRLEDLQADERFRDGWWLWLNIDVDDLGRRRRKRKTERAAAHRIRPGR</sequence>
<evidence type="ECO:0000313" key="2">
    <source>
        <dbReference type="Proteomes" id="UP000199317"/>
    </source>
</evidence>
<evidence type="ECO:0000313" key="1">
    <source>
        <dbReference type="EMBL" id="SDP88779.1"/>
    </source>
</evidence>
<dbReference type="AlphaFoldDB" id="A0A1H0WDB9"/>
<accession>A0A1H0WDB9</accession>
<protein>
    <submittedName>
        <fullName evidence="1">Uncharacterized protein</fullName>
    </submittedName>
</protein>
<proteinExistence type="predicted"/>
<reference evidence="2" key="1">
    <citation type="submission" date="2016-10" db="EMBL/GenBank/DDBJ databases">
        <authorList>
            <person name="Varghese N."/>
            <person name="Submissions S."/>
        </authorList>
    </citation>
    <scope>NUCLEOTIDE SEQUENCE [LARGE SCALE GENOMIC DNA]</scope>
    <source>
        <strain evidence="2">DSM 17101</strain>
    </source>
</reference>
<name>A0A1H0WDB9_9BURK</name>
<keyword evidence="2" id="KW-1185">Reference proteome</keyword>
<dbReference type="EMBL" id="FNJL01000036">
    <property type="protein sequence ID" value="SDP88779.1"/>
    <property type="molecule type" value="Genomic_DNA"/>
</dbReference>
<gene>
    <name evidence="1" type="ORF">SAMN04489708_13651</name>
</gene>
<dbReference type="RefSeq" id="WP_092839094.1">
    <property type="nucleotide sequence ID" value="NZ_FNJL01000036.1"/>
</dbReference>